<organism evidence="1 2">
    <name type="scientific">Brevibacillus choshinensis</name>
    <dbReference type="NCBI Taxonomy" id="54911"/>
    <lineage>
        <taxon>Bacteria</taxon>
        <taxon>Bacillati</taxon>
        <taxon>Bacillota</taxon>
        <taxon>Bacilli</taxon>
        <taxon>Bacillales</taxon>
        <taxon>Paenibacillaceae</taxon>
        <taxon>Brevibacillus</taxon>
    </lineage>
</organism>
<dbReference type="Proteomes" id="UP000596248">
    <property type="component" value="Chromosome"/>
</dbReference>
<evidence type="ECO:0000313" key="1">
    <source>
        <dbReference type="EMBL" id="QRG70863.1"/>
    </source>
</evidence>
<keyword evidence="2" id="KW-1185">Reference proteome</keyword>
<dbReference type="RefSeq" id="WP_203357824.1">
    <property type="nucleotide sequence ID" value="NZ_CP069127.1"/>
</dbReference>
<reference evidence="1 2" key="1">
    <citation type="submission" date="2021-01" db="EMBL/GenBank/DDBJ databases">
        <title>Identification of strong promoters based on the transcriptome of Brevibacillus choshinensis.</title>
        <authorList>
            <person name="Yao D."/>
            <person name="Zhang K."/>
            <person name="Wu J."/>
        </authorList>
    </citation>
    <scope>NUCLEOTIDE SEQUENCE [LARGE SCALE GENOMIC DNA]</scope>
    <source>
        <strain evidence="1 2">HPD31-SP3</strain>
    </source>
</reference>
<sequence>MTYQAKTNWKPDDPVMETDYIRIEQGIADAHQLVKDLANELGGSFVFSGLTFTYTGLTANYAAGTAYVKGQRFSVSAGSIPLNANQGQYIYLDTDGVIKKSTSQAVADGVCPLWYFSTNVTTVLSYTDRRNLLSDSITVDQTQVPSSNTAKWPKFFSFFAYLFKGVTGEADWKTAPVKTIKQLWTDLSNHIADMVSHITAAERTAWNAKETPDGAQAKVNLHANETNVHGATPSATANRIVQRDASGRAKVSDPAAVDDIANKKVVDAVDSKLTTHTGDNAKHITQAERDAWNAKETPSGAQSKVDTHAADNVKHITAAERSSWNAKETPAGAQAKADAVQANLNTHLSAPDPHSQYQLKGTANADVNKTKAVQLQTDTRSLVLTYTGNQLTKVEEMDGATAIKTTNLTYNGDGTLATTQEIAGGTTVTKTLTYTSGKLSGVTKAVV</sequence>
<proteinExistence type="predicted"/>
<name>A0ABX7FYJ4_BRECH</name>
<dbReference type="EMBL" id="CP069127">
    <property type="protein sequence ID" value="QRG70863.1"/>
    <property type="molecule type" value="Genomic_DNA"/>
</dbReference>
<gene>
    <name evidence="1" type="ORF">JNE38_05520</name>
</gene>
<accession>A0ABX7FYJ4</accession>
<protein>
    <submittedName>
        <fullName evidence="1">Uncharacterized protein</fullName>
    </submittedName>
</protein>
<evidence type="ECO:0000313" key="2">
    <source>
        <dbReference type="Proteomes" id="UP000596248"/>
    </source>
</evidence>